<proteinExistence type="predicted"/>
<evidence type="ECO:0000313" key="5">
    <source>
        <dbReference type="EMBL" id="CAF3603372.1"/>
    </source>
</evidence>
<dbReference type="InterPro" id="IPR018253">
    <property type="entry name" value="DnaJ_domain_CS"/>
</dbReference>
<keyword evidence="6" id="KW-1185">Reference proteome</keyword>
<dbReference type="CDD" id="cd06257">
    <property type="entry name" value="DnaJ"/>
    <property type="match status" value="1"/>
</dbReference>
<dbReference type="EMBL" id="CAJNOQ010000581">
    <property type="protein sequence ID" value="CAF0817156.1"/>
    <property type="molecule type" value="Genomic_DNA"/>
</dbReference>
<dbReference type="InterPro" id="IPR052448">
    <property type="entry name" value="DnaJ_C16_autophagy_reg"/>
</dbReference>
<evidence type="ECO:0000313" key="4">
    <source>
        <dbReference type="EMBL" id="CAF0817156.1"/>
    </source>
</evidence>
<organism evidence="4 6">
    <name type="scientific">Didymodactylos carnosus</name>
    <dbReference type="NCBI Taxonomy" id="1234261"/>
    <lineage>
        <taxon>Eukaryota</taxon>
        <taxon>Metazoa</taxon>
        <taxon>Spiralia</taxon>
        <taxon>Gnathifera</taxon>
        <taxon>Rotifera</taxon>
        <taxon>Eurotatoria</taxon>
        <taxon>Bdelloidea</taxon>
        <taxon>Philodinida</taxon>
        <taxon>Philodinidae</taxon>
        <taxon>Didymodactylos</taxon>
    </lineage>
</organism>
<evidence type="ECO:0000256" key="1">
    <source>
        <dbReference type="SAM" id="MobiDB-lite"/>
    </source>
</evidence>
<dbReference type="PROSITE" id="PS50076">
    <property type="entry name" value="DNAJ_2"/>
    <property type="match status" value="1"/>
</dbReference>
<dbReference type="InterPro" id="IPR001623">
    <property type="entry name" value="DnaJ_domain"/>
</dbReference>
<evidence type="ECO:0000259" key="3">
    <source>
        <dbReference type="PROSITE" id="PS50076"/>
    </source>
</evidence>
<accession>A0A813U1I5</accession>
<feature type="compositionally biased region" description="Basic and acidic residues" evidence="1">
    <location>
        <begin position="484"/>
        <end position="494"/>
    </location>
</feature>
<keyword evidence="2" id="KW-1133">Transmembrane helix</keyword>
<dbReference type="Pfam" id="PF00226">
    <property type="entry name" value="DnaJ"/>
    <property type="match status" value="1"/>
</dbReference>
<feature type="region of interest" description="Disordered" evidence="1">
    <location>
        <begin position="659"/>
        <end position="685"/>
    </location>
</feature>
<dbReference type="PRINTS" id="PR00625">
    <property type="entry name" value="JDOMAIN"/>
</dbReference>
<dbReference type="Proteomes" id="UP000663829">
    <property type="component" value="Unassembled WGS sequence"/>
</dbReference>
<keyword evidence="2" id="KW-0812">Transmembrane</keyword>
<dbReference type="SUPFAM" id="SSF46565">
    <property type="entry name" value="Chaperone J-domain"/>
    <property type="match status" value="1"/>
</dbReference>
<feature type="region of interest" description="Disordered" evidence="1">
    <location>
        <begin position="484"/>
        <end position="522"/>
    </location>
</feature>
<keyword evidence="2" id="KW-0472">Membrane</keyword>
<comment type="caution">
    <text evidence="4">The sequence shown here is derived from an EMBL/GenBank/DDBJ whole genome shotgun (WGS) entry which is preliminary data.</text>
</comment>
<gene>
    <name evidence="4" type="ORF">GPM918_LOCUS4350</name>
    <name evidence="5" type="ORF">SRO942_LOCUS4351</name>
</gene>
<dbReference type="PROSITE" id="PS00636">
    <property type="entry name" value="DNAJ_1"/>
    <property type="match status" value="1"/>
</dbReference>
<evidence type="ECO:0000256" key="2">
    <source>
        <dbReference type="SAM" id="Phobius"/>
    </source>
</evidence>
<dbReference type="Gene3D" id="1.10.287.110">
    <property type="entry name" value="DnaJ domain"/>
    <property type="match status" value="1"/>
</dbReference>
<evidence type="ECO:0000313" key="6">
    <source>
        <dbReference type="Proteomes" id="UP000663829"/>
    </source>
</evidence>
<dbReference type="OrthoDB" id="10250354at2759"/>
<dbReference type="PANTHER" id="PTHR44303">
    <property type="entry name" value="DNAJ HOMOLOG SUBFAMILY C MEMBER 16"/>
    <property type="match status" value="1"/>
</dbReference>
<dbReference type="Proteomes" id="UP000681722">
    <property type="component" value="Unassembled WGS sequence"/>
</dbReference>
<dbReference type="SMART" id="SM00271">
    <property type="entry name" value="DnaJ"/>
    <property type="match status" value="1"/>
</dbReference>
<feature type="compositionally biased region" description="Acidic residues" evidence="1">
    <location>
        <begin position="660"/>
        <end position="669"/>
    </location>
</feature>
<protein>
    <recommendedName>
        <fullName evidence="3">J domain-containing protein</fullName>
    </recommendedName>
</protein>
<feature type="compositionally biased region" description="Basic and acidic residues" evidence="1">
    <location>
        <begin position="505"/>
        <end position="516"/>
    </location>
</feature>
<reference evidence="4" key="1">
    <citation type="submission" date="2021-02" db="EMBL/GenBank/DDBJ databases">
        <authorList>
            <person name="Nowell W R."/>
        </authorList>
    </citation>
    <scope>NUCLEOTIDE SEQUENCE</scope>
</reference>
<sequence>MQPSLFESSGKDFNPYDVLGLKKSATDKEIRTAYKELARHWHPDKNSESNAHDQFTKINAAYEILSDSNKKSNYDQYGTTSEDDSNRGAYGFRDPYDMFRSQFGDFYTFNDFPHGSKKTINARELVNDILPNSHIKPYILFGSTNFCIRCQQPASVFRSMEKQFNDLHTIDDIYGYISTCNQTNQVHTILLTRHKFPTLKYVTPCLQYSQRIQCAVFNRSLITENFVRKLPFMKQLLTFETVLLFKDENSEPVSTLKDNELTYSNVKKIFDNDQLLYLPTVTSSNIFNLVCQKNSAKPCFLIVGEHNSFNQFRPYLISLAKHIYLQHDCHLSFIDQNTQPAFAKVLLNHDHISNEKLTIFVIRRWFDNTIEIVNTNILFDHTTLTKLQKNNKILLDIETNLKLYLNDKWNNVRKSILPSIYDIAKNENILKLIMDTIDSKWNYWVERNAFIRSISDFIFTYQFWAFIIIIVATIWYSRQDNKDSTQQTRSDHLNTTKQQQNRRNIKSESEIKHQENQKSSLTPDEIKTINSSVQSTIHVKEFDEQFLQRYLSPTSFNVIIVLLICEKPDDLCIKYFLKQSFKINDSRLVYAILYRSHSSIWLDQLRENIKDSNSRKIMTFPQSTVIALYLRRNYFVPYSEKRNSLKVDNIDESQGAFLGFDDDDDDEDDEKLRTSSSSSSSSSFEHPFTDFLLLLLDGIIRSPVDITEWPLKFKN</sequence>
<feature type="domain" description="J" evidence="3">
    <location>
        <begin position="14"/>
        <end position="78"/>
    </location>
</feature>
<dbReference type="InterPro" id="IPR036869">
    <property type="entry name" value="J_dom_sf"/>
</dbReference>
<dbReference type="PANTHER" id="PTHR44303:SF2">
    <property type="entry name" value="DNAJ HOMOLOG SUBFAMILY C MEMBER 16"/>
    <property type="match status" value="1"/>
</dbReference>
<feature type="transmembrane region" description="Helical" evidence="2">
    <location>
        <begin position="457"/>
        <end position="476"/>
    </location>
</feature>
<dbReference type="EMBL" id="CAJOBC010000581">
    <property type="protein sequence ID" value="CAF3603372.1"/>
    <property type="molecule type" value="Genomic_DNA"/>
</dbReference>
<dbReference type="AlphaFoldDB" id="A0A813U1I5"/>
<name>A0A813U1I5_9BILA</name>